<dbReference type="Pfam" id="PF13412">
    <property type="entry name" value="HTH_24"/>
    <property type="match status" value="1"/>
</dbReference>
<dbReference type="SUPFAM" id="SSF46785">
    <property type="entry name" value="Winged helix' DNA-binding domain"/>
    <property type="match status" value="1"/>
</dbReference>
<reference evidence="1" key="1">
    <citation type="journal article" date="2014" name="Int. J. Syst. Evol. Microbiol.">
        <title>Complete genome sequence of Corynebacterium casei LMG S-19264T (=DSM 44701T), isolated from a smear-ripened cheese.</title>
        <authorList>
            <consortium name="US DOE Joint Genome Institute (JGI-PGF)"/>
            <person name="Walter F."/>
            <person name="Albersmeier A."/>
            <person name="Kalinowski J."/>
            <person name="Ruckert C."/>
        </authorList>
    </citation>
    <scope>NUCLEOTIDE SEQUENCE</scope>
    <source>
        <strain evidence="1">CGMCC 1.15478</strain>
    </source>
</reference>
<name>A0A916TYW5_9ACTN</name>
<dbReference type="EMBL" id="BMJH01000001">
    <property type="protein sequence ID" value="GGC53317.1"/>
    <property type="molecule type" value="Genomic_DNA"/>
</dbReference>
<dbReference type="RefSeq" id="WP_188669828.1">
    <property type="nucleotide sequence ID" value="NZ_BMJH01000001.1"/>
</dbReference>
<dbReference type="CDD" id="cd00090">
    <property type="entry name" value="HTH_ARSR"/>
    <property type="match status" value="1"/>
</dbReference>
<protein>
    <submittedName>
        <fullName evidence="1">ArsR family transcriptional regulator</fullName>
    </submittedName>
</protein>
<dbReference type="InterPro" id="IPR011991">
    <property type="entry name" value="ArsR-like_HTH"/>
</dbReference>
<dbReference type="Gene3D" id="1.10.10.10">
    <property type="entry name" value="Winged helix-like DNA-binding domain superfamily/Winged helix DNA-binding domain"/>
    <property type="match status" value="1"/>
</dbReference>
<dbReference type="InterPro" id="IPR036388">
    <property type="entry name" value="WH-like_DNA-bd_sf"/>
</dbReference>
<organism evidence="1 2">
    <name type="scientific">Hoyosella rhizosphaerae</name>
    <dbReference type="NCBI Taxonomy" id="1755582"/>
    <lineage>
        <taxon>Bacteria</taxon>
        <taxon>Bacillati</taxon>
        <taxon>Actinomycetota</taxon>
        <taxon>Actinomycetes</taxon>
        <taxon>Mycobacteriales</taxon>
        <taxon>Hoyosellaceae</taxon>
        <taxon>Hoyosella</taxon>
    </lineage>
</organism>
<keyword evidence="2" id="KW-1185">Reference proteome</keyword>
<gene>
    <name evidence="1" type="ORF">GCM10011410_02060</name>
</gene>
<reference evidence="1" key="2">
    <citation type="submission" date="2020-09" db="EMBL/GenBank/DDBJ databases">
        <authorList>
            <person name="Sun Q."/>
            <person name="Zhou Y."/>
        </authorList>
    </citation>
    <scope>NUCLEOTIDE SEQUENCE</scope>
    <source>
        <strain evidence="1">CGMCC 1.15478</strain>
    </source>
</reference>
<dbReference type="AlphaFoldDB" id="A0A916TYW5"/>
<accession>A0A916TYW5</accession>
<dbReference type="Proteomes" id="UP000641514">
    <property type="component" value="Unassembled WGS sequence"/>
</dbReference>
<sequence length="97" mass="11140">MAAESQRNWTFLTNHAHVLVCIARDSGMRMRDIAQAVGITERAAQSILSDLISEGYVTRTRIGRRNDYVINQEKHLRHELEHERLVGELLDVLARES</sequence>
<proteinExistence type="predicted"/>
<evidence type="ECO:0000313" key="1">
    <source>
        <dbReference type="EMBL" id="GGC53317.1"/>
    </source>
</evidence>
<comment type="caution">
    <text evidence="1">The sequence shown here is derived from an EMBL/GenBank/DDBJ whole genome shotgun (WGS) entry which is preliminary data.</text>
</comment>
<evidence type="ECO:0000313" key="2">
    <source>
        <dbReference type="Proteomes" id="UP000641514"/>
    </source>
</evidence>
<dbReference type="InterPro" id="IPR036390">
    <property type="entry name" value="WH_DNA-bd_sf"/>
</dbReference>